<proteinExistence type="predicted"/>
<accession>A0A397GYS0</accession>
<gene>
    <name evidence="1" type="ORF">Glove_444g5</name>
</gene>
<reference evidence="1 2" key="1">
    <citation type="submission" date="2018-08" db="EMBL/GenBank/DDBJ databases">
        <title>Genome and evolution of the arbuscular mycorrhizal fungus Diversispora epigaea (formerly Glomus versiforme) and its bacterial endosymbionts.</title>
        <authorList>
            <person name="Sun X."/>
            <person name="Fei Z."/>
            <person name="Harrison M."/>
        </authorList>
    </citation>
    <scope>NUCLEOTIDE SEQUENCE [LARGE SCALE GENOMIC DNA]</scope>
    <source>
        <strain evidence="1 2">IT104</strain>
    </source>
</reference>
<comment type="caution">
    <text evidence="1">The sequence shown here is derived from an EMBL/GenBank/DDBJ whole genome shotgun (WGS) entry which is preliminary data.</text>
</comment>
<evidence type="ECO:0000313" key="1">
    <source>
        <dbReference type="EMBL" id="RHZ53210.1"/>
    </source>
</evidence>
<protein>
    <submittedName>
        <fullName evidence="1">Uncharacterized protein</fullName>
    </submittedName>
</protein>
<dbReference type="EMBL" id="PQFF01000391">
    <property type="protein sequence ID" value="RHZ53210.1"/>
    <property type="molecule type" value="Genomic_DNA"/>
</dbReference>
<sequence length="172" mass="18994">MESGNLTLNRRFIKGVPGLPQCPDYANHPNLVTSFCLNAKMITALCEDSNNPQNLEQFNTPCPNKTICMNFKTAPDPSIAPEYEVFAMCVDEGSVKSFNNNRKDGFFCKTYKVDSVTNGKATISVDIYDANSKLVKVRSISIDTGSQHGSMQDTNNYTSIINCKNGQKIKTC</sequence>
<evidence type="ECO:0000313" key="2">
    <source>
        <dbReference type="Proteomes" id="UP000266861"/>
    </source>
</evidence>
<keyword evidence="2" id="KW-1185">Reference proteome</keyword>
<name>A0A397GYS0_9GLOM</name>
<organism evidence="1 2">
    <name type="scientific">Diversispora epigaea</name>
    <dbReference type="NCBI Taxonomy" id="1348612"/>
    <lineage>
        <taxon>Eukaryota</taxon>
        <taxon>Fungi</taxon>
        <taxon>Fungi incertae sedis</taxon>
        <taxon>Mucoromycota</taxon>
        <taxon>Glomeromycotina</taxon>
        <taxon>Glomeromycetes</taxon>
        <taxon>Diversisporales</taxon>
        <taxon>Diversisporaceae</taxon>
        <taxon>Diversispora</taxon>
    </lineage>
</organism>
<dbReference type="AlphaFoldDB" id="A0A397GYS0"/>
<dbReference type="Proteomes" id="UP000266861">
    <property type="component" value="Unassembled WGS sequence"/>
</dbReference>